<evidence type="ECO:0000313" key="3">
    <source>
        <dbReference type="Proteomes" id="UP001189429"/>
    </source>
</evidence>
<reference evidence="2" key="1">
    <citation type="submission" date="2023-10" db="EMBL/GenBank/DDBJ databases">
        <authorList>
            <person name="Chen Y."/>
            <person name="Shah S."/>
            <person name="Dougan E. K."/>
            <person name="Thang M."/>
            <person name="Chan C."/>
        </authorList>
    </citation>
    <scope>NUCLEOTIDE SEQUENCE [LARGE SCALE GENOMIC DNA]</scope>
</reference>
<comment type="caution">
    <text evidence="2">The sequence shown here is derived from an EMBL/GenBank/DDBJ whole genome shotgun (WGS) entry which is preliminary data.</text>
</comment>
<proteinExistence type="predicted"/>
<feature type="compositionally biased region" description="Low complexity" evidence="1">
    <location>
        <begin position="1"/>
        <end position="10"/>
    </location>
</feature>
<feature type="compositionally biased region" description="Low complexity" evidence="1">
    <location>
        <begin position="19"/>
        <end position="44"/>
    </location>
</feature>
<gene>
    <name evidence="2" type="ORF">PCOR1329_LOCUS67598</name>
</gene>
<evidence type="ECO:0000256" key="1">
    <source>
        <dbReference type="SAM" id="MobiDB-lite"/>
    </source>
</evidence>
<evidence type="ECO:0000313" key="2">
    <source>
        <dbReference type="EMBL" id="CAK0886188.1"/>
    </source>
</evidence>
<accession>A0ABN9WMD5</accession>
<sequence length="395" mass="42339">AAAALGAEPGASRRRRPRPVGGRRSGGLPSRATGPRRPAAARGSARGGRPPGMSGASLAERRGLPWRPASAGGGGCRGRAAPEGRWPLQARVAGDVAAAMVAEVRAEVRSTVVTTVVQEVAAEMQRSLSTMSQSLVARFQRDLREEGAKIREGFAQVGEALVCQSTEQLVQLNHSICKSIEDCTVGIDSTQLAEAVAKCHNHEEMSAVKAQLLSKFDHLDELFSRIEAFAEGSEQLREQMTSFCQQSWEFSAELDASIRRSMEDCKVQVDCSQMLDAISTIASALPPTPGGSGQAEVVEENADWSPAQWTNHSSRTAADRTSSFDGMQHGVGGMAKQLEVMLEQNYFALLMEIRKMSQGSAVAEQQFPEGLDRWTRFARLVRSAAVANRSGTGAA</sequence>
<protein>
    <submittedName>
        <fullName evidence="2">Uncharacterized protein</fullName>
    </submittedName>
</protein>
<keyword evidence="3" id="KW-1185">Reference proteome</keyword>
<dbReference type="Proteomes" id="UP001189429">
    <property type="component" value="Unassembled WGS sequence"/>
</dbReference>
<name>A0ABN9WMD5_9DINO</name>
<feature type="non-terminal residue" evidence="2">
    <location>
        <position position="1"/>
    </location>
</feature>
<organism evidence="2 3">
    <name type="scientific">Prorocentrum cordatum</name>
    <dbReference type="NCBI Taxonomy" id="2364126"/>
    <lineage>
        <taxon>Eukaryota</taxon>
        <taxon>Sar</taxon>
        <taxon>Alveolata</taxon>
        <taxon>Dinophyceae</taxon>
        <taxon>Prorocentrales</taxon>
        <taxon>Prorocentraceae</taxon>
        <taxon>Prorocentrum</taxon>
    </lineage>
</organism>
<feature type="region of interest" description="Disordered" evidence="1">
    <location>
        <begin position="1"/>
        <end position="80"/>
    </location>
</feature>
<dbReference type="EMBL" id="CAUYUJ010018768">
    <property type="protein sequence ID" value="CAK0886188.1"/>
    <property type="molecule type" value="Genomic_DNA"/>
</dbReference>